<name>A0A1Q6I0I5_BACUN</name>
<dbReference type="AlphaFoldDB" id="A0A1Q6I0I5"/>
<reference evidence="3 4" key="1">
    <citation type="journal article" date="2016" name="Nat. Biotechnol.">
        <title>Measurement of bacterial replication rates in microbial communities.</title>
        <authorList>
            <person name="Brown C.T."/>
            <person name="Olm M.R."/>
            <person name="Thomas B.C."/>
            <person name="Banfield J.F."/>
        </authorList>
    </citation>
    <scope>NUCLEOTIDE SEQUENCE [LARGE SCALE GENOMIC DNA]</scope>
    <source>
        <strain evidence="3">45_41</strain>
    </source>
</reference>
<organism evidence="3 4">
    <name type="scientific">Bacteroides uniformis</name>
    <dbReference type="NCBI Taxonomy" id="820"/>
    <lineage>
        <taxon>Bacteria</taxon>
        <taxon>Pseudomonadati</taxon>
        <taxon>Bacteroidota</taxon>
        <taxon>Bacteroidia</taxon>
        <taxon>Bacteroidales</taxon>
        <taxon>Bacteroidaceae</taxon>
        <taxon>Bacteroides</taxon>
    </lineage>
</organism>
<dbReference type="Proteomes" id="UP000186549">
    <property type="component" value="Unassembled WGS sequence"/>
</dbReference>
<dbReference type="GO" id="GO:0008897">
    <property type="term" value="F:holo-[acyl-carrier-protein] synthase activity"/>
    <property type="evidence" value="ECO:0007669"/>
    <property type="project" value="InterPro"/>
</dbReference>
<sequence length="219" mass="23657">MSLHEYHIDGIVIITGNYDDIRIAGFSDAQNADVEQCRNEKQRRERALIYTLLNHAGRNHKSFSHITGASLGHHESGAPFLKVEDNQAPATGISLSHCRSGACIALGAITQQFGIDIEDVSDKLARVAPKFINAREATFIGHDMLLSAWTVKEAVYKAAGTPGLSLRDGIDILSVTAATSESLSGHDFPLEATAAAAGATFRCHIRPEDNRCLTVVHLI</sequence>
<evidence type="ECO:0000313" key="4">
    <source>
        <dbReference type="Proteomes" id="UP000186549"/>
    </source>
</evidence>
<evidence type="ECO:0000313" key="3">
    <source>
        <dbReference type="EMBL" id="OKZ32249.1"/>
    </source>
</evidence>
<feature type="domain" description="4'-phosphopantetheinyl transferase" evidence="2">
    <location>
        <begin position="113"/>
        <end position="184"/>
    </location>
</feature>
<dbReference type="GO" id="GO:0000287">
    <property type="term" value="F:magnesium ion binding"/>
    <property type="evidence" value="ECO:0007669"/>
    <property type="project" value="InterPro"/>
</dbReference>
<dbReference type="SUPFAM" id="SSF56214">
    <property type="entry name" value="4'-phosphopantetheinyl transferase"/>
    <property type="match status" value="1"/>
</dbReference>
<gene>
    <name evidence="3" type="ORF">BHV79_11245</name>
</gene>
<proteinExistence type="predicted"/>
<keyword evidence="1" id="KW-0808">Transferase</keyword>
<dbReference type="InterPro" id="IPR008278">
    <property type="entry name" value="4-PPantetheinyl_Trfase_dom"/>
</dbReference>
<dbReference type="Gene3D" id="3.90.470.20">
    <property type="entry name" value="4'-phosphopantetheinyl transferase domain"/>
    <property type="match status" value="2"/>
</dbReference>
<dbReference type="EMBL" id="MNQU01000235">
    <property type="protein sequence ID" value="OKZ32249.1"/>
    <property type="molecule type" value="Genomic_DNA"/>
</dbReference>
<comment type="caution">
    <text evidence="3">The sequence shown here is derived from an EMBL/GenBank/DDBJ whole genome shotgun (WGS) entry which is preliminary data.</text>
</comment>
<dbReference type="InterPro" id="IPR037143">
    <property type="entry name" value="4-PPantetheinyl_Trfase_dom_sf"/>
</dbReference>
<evidence type="ECO:0000259" key="2">
    <source>
        <dbReference type="Pfam" id="PF01648"/>
    </source>
</evidence>
<protein>
    <recommendedName>
        <fullName evidence="2">4'-phosphopantetheinyl transferase domain-containing protein</fullName>
    </recommendedName>
</protein>
<evidence type="ECO:0000256" key="1">
    <source>
        <dbReference type="ARBA" id="ARBA00022679"/>
    </source>
</evidence>
<dbReference type="Pfam" id="PF01648">
    <property type="entry name" value="ACPS"/>
    <property type="match status" value="1"/>
</dbReference>
<accession>A0A1Q6I0I5</accession>